<dbReference type="EMBL" id="JBJQOH010000007">
    <property type="protein sequence ID" value="KAL3680198.1"/>
    <property type="molecule type" value="Genomic_DNA"/>
</dbReference>
<feature type="compositionally biased region" description="Polar residues" evidence="1">
    <location>
        <begin position="183"/>
        <end position="197"/>
    </location>
</feature>
<evidence type="ECO:0000313" key="3">
    <source>
        <dbReference type="Proteomes" id="UP001633002"/>
    </source>
</evidence>
<evidence type="ECO:0000313" key="2">
    <source>
        <dbReference type="EMBL" id="KAL3680198.1"/>
    </source>
</evidence>
<name>A0ABD3GMM6_9MARC</name>
<feature type="region of interest" description="Disordered" evidence="1">
    <location>
        <begin position="51"/>
        <end position="102"/>
    </location>
</feature>
<feature type="compositionally biased region" description="Basic and acidic residues" evidence="1">
    <location>
        <begin position="140"/>
        <end position="155"/>
    </location>
</feature>
<feature type="region of interest" description="Disordered" evidence="1">
    <location>
        <begin position="1"/>
        <end position="35"/>
    </location>
</feature>
<protein>
    <submittedName>
        <fullName evidence="2">Uncharacterized protein</fullName>
    </submittedName>
</protein>
<feature type="compositionally biased region" description="Basic and acidic residues" evidence="1">
    <location>
        <begin position="169"/>
        <end position="182"/>
    </location>
</feature>
<feature type="compositionally biased region" description="Basic and acidic residues" evidence="1">
    <location>
        <begin position="228"/>
        <end position="243"/>
    </location>
</feature>
<dbReference type="Proteomes" id="UP001633002">
    <property type="component" value="Unassembled WGS sequence"/>
</dbReference>
<evidence type="ECO:0000256" key="1">
    <source>
        <dbReference type="SAM" id="MobiDB-lite"/>
    </source>
</evidence>
<keyword evidence="3" id="KW-1185">Reference proteome</keyword>
<proteinExistence type="predicted"/>
<gene>
    <name evidence="2" type="ORF">R1sor_023154</name>
</gene>
<organism evidence="2 3">
    <name type="scientific">Riccia sorocarpa</name>
    <dbReference type="NCBI Taxonomy" id="122646"/>
    <lineage>
        <taxon>Eukaryota</taxon>
        <taxon>Viridiplantae</taxon>
        <taxon>Streptophyta</taxon>
        <taxon>Embryophyta</taxon>
        <taxon>Marchantiophyta</taxon>
        <taxon>Marchantiopsida</taxon>
        <taxon>Marchantiidae</taxon>
        <taxon>Marchantiales</taxon>
        <taxon>Ricciaceae</taxon>
        <taxon>Riccia</taxon>
    </lineage>
</organism>
<dbReference type="AlphaFoldDB" id="A0ABD3GMM6"/>
<feature type="region of interest" description="Disordered" evidence="1">
    <location>
        <begin position="123"/>
        <end position="252"/>
    </location>
</feature>
<accession>A0ABD3GMM6</accession>
<comment type="caution">
    <text evidence="2">The sequence shown here is derived from an EMBL/GenBank/DDBJ whole genome shotgun (WGS) entry which is preliminary data.</text>
</comment>
<sequence>MDPRFQPNKGSANQVTKGRPAPAPNQSDPRRKELLNPAPVAVSTLVNSLTSKNLEQTENQEVRTPDFVQVPNKPKQNRKKPSEELDSDARTNRSKEFESNLAANPFHTLAGVFDVDMLEEKEVEVEQERTTMHAAEGQECESKGTEIPEERDAISPEKPQTLMEQNTEETERAAVNELEKSAAESQKQRTGGNQDNGSDFDIAERTEQLLQQAQLMREQARRLYGLGERTRGEEHQDDGKEPPPENQPQTMEEVSLFVAPPHKVPTQFLQLF</sequence>
<feature type="compositionally biased region" description="Basic and acidic residues" evidence="1">
    <location>
        <begin position="80"/>
        <end position="98"/>
    </location>
</feature>
<reference evidence="2 3" key="1">
    <citation type="submission" date="2024-09" db="EMBL/GenBank/DDBJ databases">
        <title>Chromosome-scale assembly of Riccia sorocarpa.</title>
        <authorList>
            <person name="Paukszto L."/>
        </authorList>
    </citation>
    <scope>NUCLEOTIDE SEQUENCE [LARGE SCALE GENOMIC DNA]</scope>
    <source>
        <strain evidence="2">LP-2024</strain>
        <tissue evidence="2">Aerial parts of the thallus</tissue>
    </source>
</reference>